<dbReference type="OrthoDB" id="966001at2"/>
<accession>A0A1I2I372</accession>
<dbReference type="AlphaFoldDB" id="A0A1I2I372"/>
<sequence>MAPCFEEIAFSDEPPTIGDVLARLYQQTGIRVACQQQEPDSFAAVYVLTNPEDELDSLELFYDENSQLYLTWGSPTTYLVGAALHTLVAMGGHYDSTIPTWTAKKWSEVAKKVKSLPRHEHPDWVFD</sequence>
<organism evidence="1 2">
    <name type="scientific">Spirosoma endophyticum</name>
    <dbReference type="NCBI Taxonomy" id="662367"/>
    <lineage>
        <taxon>Bacteria</taxon>
        <taxon>Pseudomonadati</taxon>
        <taxon>Bacteroidota</taxon>
        <taxon>Cytophagia</taxon>
        <taxon>Cytophagales</taxon>
        <taxon>Cytophagaceae</taxon>
        <taxon>Spirosoma</taxon>
    </lineage>
</organism>
<gene>
    <name evidence="1" type="ORF">SAMN05216167_1533</name>
</gene>
<dbReference type="Proteomes" id="UP000198598">
    <property type="component" value="Unassembled WGS sequence"/>
</dbReference>
<evidence type="ECO:0000313" key="2">
    <source>
        <dbReference type="Proteomes" id="UP000198598"/>
    </source>
</evidence>
<name>A0A1I2I372_9BACT</name>
<proteinExistence type="predicted"/>
<evidence type="ECO:0000313" key="1">
    <source>
        <dbReference type="EMBL" id="SFF35537.1"/>
    </source>
</evidence>
<keyword evidence="2" id="KW-1185">Reference proteome</keyword>
<protein>
    <submittedName>
        <fullName evidence="1">Uncharacterized protein</fullName>
    </submittedName>
</protein>
<dbReference type="EMBL" id="FOLQ01000053">
    <property type="protein sequence ID" value="SFF35537.1"/>
    <property type="molecule type" value="Genomic_DNA"/>
</dbReference>
<reference evidence="1 2" key="1">
    <citation type="submission" date="2016-10" db="EMBL/GenBank/DDBJ databases">
        <authorList>
            <person name="de Groot N.N."/>
        </authorList>
    </citation>
    <scope>NUCLEOTIDE SEQUENCE [LARGE SCALE GENOMIC DNA]</scope>
    <source>
        <strain evidence="1 2">DSM 26130</strain>
    </source>
</reference>
<dbReference type="STRING" id="662367.SAMN05216167_1533"/>